<dbReference type="SUPFAM" id="SSF56935">
    <property type="entry name" value="Porins"/>
    <property type="match status" value="1"/>
</dbReference>
<evidence type="ECO:0000313" key="2">
    <source>
        <dbReference type="Proteomes" id="UP000071778"/>
    </source>
</evidence>
<dbReference type="NCBIfam" id="TIGR03014">
    <property type="entry name" value="EpsL"/>
    <property type="match status" value="1"/>
</dbReference>
<dbReference type="InterPro" id="IPR017465">
    <property type="entry name" value="EpsL_proteobac"/>
</dbReference>
<dbReference type="Proteomes" id="UP000071778">
    <property type="component" value="Chromosome"/>
</dbReference>
<sequence length="409" mass="45217">MIPMCSCVPAFAVANDLVPTDVMPPPDVIVPAPDSFTPYASYGINYDSNLLGLQNSAAADAMGIGSNLSDFTRRLQVGLAADKTISQQHLTANLNFTNVEYDRFQQLDHMDKNLAANWNWHAGPHVEGNVGVTYSQGLTPFIDFHLLERNIRTQESAYVDGSWLFHPSWRIHAGLVHSKLWYDLVSQQPGNNSQNQSEVGLDYLAASGSKIGVQLRHTRADFPNPELDTGSSIFNGYNQDEVKAKIDWLLTGKTQLHFLGGWVSRKQDEFSARDFSGLNSRISADWSPTGKIDVTVAAWREIGAVDDLSTIYSLNHGASIASAWKYSEKIRMVAQFKYQKRDFSQSLASVAPGSPNQNDVLRNAALTLVYDPTLHWRIQLAAIRSTQTLTSSPGGFVNNGVMLNARYAY</sequence>
<dbReference type="EMBL" id="CP013235">
    <property type="protein sequence ID" value="AMP10699.1"/>
    <property type="molecule type" value="Genomic_DNA"/>
</dbReference>
<name>A0A127QKX1_9BURK</name>
<dbReference type="PATRIC" id="fig|279058.18.peg.2930"/>
<evidence type="ECO:0008006" key="3">
    <source>
        <dbReference type="Google" id="ProtNLM"/>
    </source>
</evidence>
<keyword evidence="2" id="KW-1185">Reference proteome</keyword>
<protein>
    <recommendedName>
        <fullName evidence="3">Exopolysaccharide biosynthesis operon protein EpsL</fullName>
    </recommendedName>
</protein>
<evidence type="ECO:0000313" key="1">
    <source>
        <dbReference type="EMBL" id="AMP10699.1"/>
    </source>
</evidence>
<reference evidence="1 2" key="1">
    <citation type="submission" date="2015-11" db="EMBL/GenBank/DDBJ databases">
        <title>Exploring the genomic traits of fungus-feeding bacterial genus Collimonas.</title>
        <authorList>
            <person name="Song C."/>
            <person name="Schmidt R."/>
            <person name="de Jager V."/>
            <person name="Krzyzanowska D."/>
            <person name="Jongedijk E."/>
            <person name="Cankar K."/>
            <person name="Beekwilder J."/>
            <person name="van Veen A."/>
            <person name="de Boer W."/>
            <person name="van Veen J.A."/>
            <person name="Garbeva P."/>
        </authorList>
    </citation>
    <scope>NUCLEOTIDE SEQUENCE [LARGE SCALE GENOMIC DNA]</scope>
    <source>
        <strain evidence="1 2">Ter282</strain>
    </source>
</reference>
<organism evidence="1 2">
    <name type="scientific">Collimonas arenae</name>
    <dbReference type="NCBI Taxonomy" id="279058"/>
    <lineage>
        <taxon>Bacteria</taxon>
        <taxon>Pseudomonadati</taxon>
        <taxon>Pseudomonadota</taxon>
        <taxon>Betaproteobacteria</taxon>
        <taxon>Burkholderiales</taxon>
        <taxon>Oxalobacteraceae</taxon>
        <taxon>Collimonas</taxon>
    </lineage>
</organism>
<accession>A0A127QKX1</accession>
<gene>
    <name evidence="1" type="ORF">CAter282_2978</name>
</gene>
<proteinExistence type="predicted"/>
<dbReference type="AlphaFoldDB" id="A0A127QKX1"/>